<keyword evidence="6" id="KW-0378">Hydrolase</keyword>
<dbReference type="InterPro" id="IPR004387">
    <property type="entry name" value="Pept_M50_Zn"/>
</dbReference>
<dbReference type="Proteomes" id="UP000754563">
    <property type="component" value="Unassembled WGS sequence"/>
</dbReference>
<name>A0A955RKY3_9BACT</name>
<dbReference type="InterPro" id="IPR008915">
    <property type="entry name" value="Peptidase_M50"/>
</dbReference>
<dbReference type="CDD" id="cd06163">
    <property type="entry name" value="S2P-M50_PDZ_RseP-like"/>
    <property type="match status" value="1"/>
</dbReference>
<evidence type="ECO:0000256" key="8">
    <source>
        <dbReference type="ARBA" id="ARBA00022989"/>
    </source>
</evidence>
<evidence type="ECO:0000256" key="11">
    <source>
        <dbReference type="SAM" id="Phobius"/>
    </source>
</evidence>
<accession>A0A955RKY3</accession>
<dbReference type="InterPro" id="IPR036034">
    <property type="entry name" value="PDZ_sf"/>
</dbReference>
<keyword evidence="7" id="KW-0862">Zinc</keyword>
<comment type="cofactor">
    <cofactor evidence="1">
        <name>Zn(2+)</name>
        <dbReference type="ChEBI" id="CHEBI:29105"/>
    </cofactor>
</comment>
<dbReference type="Gene3D" id="2.30.42.10">
    <property type="match status" value="1"/>
</dbReference>
<organism evidence="13 14">
    <name type="scientific">Candidatus Dojkabacteria bacterium</name>
    <dbReference type="NCBI Taxonomy" id="2099670"/>
    <lineage>
        <taxon>Bacteria</taxon>
        <taxon>Candidatus Dojkabacteria</taxon>
    </lineage>
</organism>
<evidence type="ECO:0000313" key="14">
    <source>
        <dbReference type="Proteomes" id="UP000754563"/>
    </source>
</evidence>
<evidence type="ECO:0000256" key="6">
    <source>
        <dbReference type="ARBA" id="ARBA00022801"/>
    </source>
</evidence>
<evidence type="ECO:0000256" key="9">
    <source>
        <dbReference type="ARBA" id="ARBA00023049"/>
    </source>
</evidence>
<feature type="domain" description="PDZ" evidence="12">
    <location>
        <begin position="267"/>
        <end position="318"/>
    </location>
</feature>
<evidence type="ECO:0000256" key="10">
    <source>
        <dbReference type="ARBA" id="ARBA00023136"/>
    </source>
</evidence>
<comment type="subcellular location">
    <subcellularLocation>
        <location evidence="2">Membrane</location>
        <topology evidence="2">Multi-pass membrane protein</topology>
    </subcellularLocation>
</comment>
<comment type="caution">
    <text evidence="13">The sequence shown here is derived from an EMBL/GenBank/DDBJ whole genome shotgun (WGS) entry which is preliminary data.</text>
</comment>
<evidence type="ECO:0000259" key="12">
    <source>
        <dbReference type="PROSITE" id="PS50106"/>
    </source>
</evidence>
<dbReference type="GO" id="GO:0004222">
    <property type="term" value="F:metalloendopeptidase activity"/>
    <property type="evidence" value="ECO:0007669"/>
    <property type="project" value="InterPro"/>
</dbReference>
<reference evidence="13" key="1">
    <citation type="submission" date="2020-04" db="EMBL/GenBank/DDBJ databases">
        <authorList>
            <person name="Zhang T."/>
        </authorList>
    </citation>
    <scope>NUCLEOTIDE SEQUENCE</scope>
    <source>
        <strain evidence="13">HKST-UBA11</strain>
    </source>
</reference>
<evidence type="ECO:0000256" key="7">
    <source>
        <dbReference type="ARBA" id="ARBA00022833"/>
    </source>
</evidence>
<evidence type="ECO:0000256" key="2">
    <source>
        <dbReference type="ARBA" id="ARBA00004141"/>
    </source>
</evidence>
<dbReference type="SMART" id="SM00228">
    <property type="entry name" value="PDZ"/>
    <property type="match status" value="1"/>
</dbReference>
<sequence>MTLVLTIILLTLIFGLLVGIHEFGHFIAAKAQGIWVQEFAFGFGPKLFSKKIGETVYRLNLIPLGGYVKLHGEKHLSKSKSLEKKFDELPKKEKTRIRSLQEKFHLHTIRDDEKLQNTINGLKNVGEEDKDWLWILEMNSNKRVNDATRYSNLPEWRRLIIVTAGVIMNFILGVVIYGIYLVLVGGVVLLPKIVDYNFWGTESLEIQPALITATYDDQLEYLRGAIVTQVDSQYLFGDVSLSETLNTSIDEPVELEYFKDGEFFSGSITLDRAGSYQTILDSELQGRVILSAISEGSPAEQSNLLPGDIVLAVNGEDILNSEMFLNILEKYKGETITLRILREYEGELLKSVALLSPENSEEPKLGASFIENGKFTTDAYLLQYKTPVVGGLSHSVNMLGYQVKAMIRIFSFAIETGDSSVISESVSGPIGVGAELKNLIELQNFYDIINITALISLTLALMNILPLPVVDGGYVFLLALEKIRGKKISEKTQHYYNVFGLVLILLLTVLVTLKDIIKVFL</sequence>
<keyword evidence="9" id="KW-0482">Metalloprotease</keyword>
<dbReference type="EMBL" id="JAGQLH010000056">
    <property type="protein sequence ID" value="MCA9385917.1"/>
    <property type="molecule type" value="Genomic_DNA"/>
</dbReference>
<evidence type="ECO:0000313" key="13">
    <source>
        <dbReference type="EMBL" id="MCA9385917.1"/>
    </source>
</evidence>
<proteinExistence type="inferred from homology"/>
<evidence type="ECO:0000256" key="5">
    <source>
        <dbReference type="ARBA" id="ARBA00022692"/>
    </source>
</evidence>
<dbReference type="PANTHER" id="PTHR42837">
    <property type="entry name" value="REGULATOR OF SIGMA-E PROTEASE RSEP"/>
    <property type="match status" value="1"/>
</dbReference>
<feature type="transmembrane region" description="Helical" evidence="11">
    <location>
        <begin position="159"/>
        <end position="190"/>
    </location>
</feature>
<dbReference type="SUPFAM" id="SSF50156">
    <property type="entry name" value="PDZ domain-like"/>
    <property type="match status" value="1"/>
</dbReference>
<feature type="transmembrane region" description="Helical" evidence="11">
    <location>
        <begin position="494"/>
        <end position="513"/>
    </location>
</feature>
<comment type="similarity">
    <text evidence="3">Belongs to the peptidase M50B family.</text>
</comment>
<gene>
    <name evidence="13" type="ORF">KC717_04690</name>
</gene>
<keyword evidence="8 11" id="KW-1133">Transmembrane helix</keyword>
<dbReference type="Pfam" id="PF02163">
    <property type="entry name" value="Peptidase_M50"/>
    <property type="match status" value="1"/>
</dbReference>
<reference evidence="13" key="2">
    <citation type="journal article" date="2021" name="Microbiome">
        <title>Successional dynamics and alternative stable states in a saline activated sludge microbial community over 9 years.</title>
        <authorList>
            <person name="Wang Y."/>
            <person name="Ye J."/>
            <person name="Ju F."/>
            <person name="Liu L."/>
            <person name="Boyd J.A."/>
            <person name="Deng Y."/>
            <person name="Parks D.H."/>
            <person name="Jiang X."/>
            <person name="Yin X."/>
            <person name="Woodcroft B.J."/>
            <person name="Tyson G.W."/>
            <person name="Hugenholtz P."/>
            <person name="Polz M.F."/>
            <person name="Zhang T."/>
        </authorList>
    </citation>
    <scope>NUCLEOTIDE SEQUENCE</scope>
    <source>
        <strain evidence="13">HKST-UBA11</strain>
    </source>
</reference>
<dbReference type="Pfam" id="PF17820">
    <property type="entry name" value="PDZ_6"/>
    <property type="match status" value="1"/>
</dbReference>
<dbReference type="GO" id="GO:0006508">
    <property type="term" value="P:proteolysis"/>
    <property type="evidence" value="ECO:0007669"/>
    <property type="project" value="UniProtKB-KW"/>
</dbReference>
<dbReference type="PROSITE" id="PS50106">
    <property type="entry name" value="PDZ"/>
    <property type="match status" value="1"/>
</dbReference>
<evidence type="ECO:0000256" key="1">
    <source>
        <dbReference type="ARBA" id="ARBA00001947"/>
    </source>
</evidence>
<keyword evidence="5 11" id="KW-0812">Transmembrane</keyword>
<dbReference type="InterPro" id="IPR041489">
    <property type="entry name" value="PDZ_6"/>
</dbReference>
<protein>
    <submittedName>
        <fullName evidence="13">Site-2 protease family protein</fullName>
    </submittedName>
</protein>
<dbReference type="GO" id="GO:0016020">
    <property type="term" value="C:membrane"/>
    <property type="evidence" value="ECO:0007669"/>
    <property type="project" value="UniProtKB-SubCell"/>
</dbReference>
<keyword evidence="10 11" id="KW-0472">Membrane</keyword>
<dbReference type="InterPro" id="IPR001478">
    <property type="entry name" value="PDZ"/>
</dbReference>
<evidence type="ECO:0000256" key="4">
    <source>
        <dbReference type="ARBA" id="ARBA00022670"/>
    </source>
</evidence>
<evidence type="ECO:0000256" key="3">
    <source>
        <dbReference type="ARBA" id="ARBA00007931"/>
    </source>
</evidence>
<dbReference type="AlphaFoldDB" id="A0A955RKY3"/>
<dbReference type="PANTHER" id="PTHR42837:SF2">
    <property type="entry name" value="MEMBRANE METALLOPROTEASE ARASP2, CHLOROPLASTIC-RELATED"/>
    <property type="match status" value="1"/>
</dbReference>
<keyword evidence="4 13" id="KW-0645">Protease</keyword>